<keyword evidence="3" id="KW-1185">Reference proteome</keyword>
<accession>A0A9Q0E0Z5</accession>
<feature type="compositionally biased region" description="Basic and acidic residues" evidence="1">
    <location>
        <begin position="49"/>
        <end position="60"/>
    </location>
</feature>
<organism evidence="2 3">
    <name type="scientific">Muraenolepis orangiensis</name>
    <name type="common">Patagonian moray cod</name>
    <dbReference type="NCBI Taxonomy" id="630683"/>
    <lineage>
        <taxon>Eukaryota</taxon>
        <taxon>Metazoa</taxon>
        <taxon>Chordata</taxon>
        <taxon>Craniata</taxon>
        <taxon>Vertebrata</taxon>
        <taxon>Euteleostomi</taxon>
        <taxon>Actinopterygii</taxon>
        <taxon>Neopterygii</taxon>
        <taxon>Teleostei</taxon>
        <taxon>Neoteleostei</taxon>
        <taxon>Acanthomorphata</taxon>
        <taxon>Zeiogadaria</taxon>
        <taxon>Gadariae</taxon>
        <taxon>Gadiformes</taxon>
        <taxon>Muraenolepidoidei</taxon>
        <taxon>Muraenolepididae</taxon>
        <taxon>Muraenolepis</taxon>
    </lineage>
</organism>
<name>A0A9Q0E0Z5_9TELE</name>
<protein>
    <submittedName>
        <fullName evidence="2">Uncharacterized protein</fullName>
    </submittedName>
</protein>
<proteinExistence type="predicted"/>
<evidence type="ECO:0000313" key="2">
    <source>
        <dbReference type="EMBL" id="KAJ3596102.1"/>
    </source>
</evidence>
<feature type="compositionally biased region" description="Polar residues" evidence="1">
    <location>
        <begin position="29"/>
        <end position="46"/>
    </location>
</feature>
<comment type="caution">
    <text evidence="2">The sequence shown here is derived from an EMBL/GenBank/DDBJ whole genome shotgun (WGS) entry which is preliminary data.</text>
</comment>
<dbReference type="EMBL" id="JANIIK010000110">
    <property type="protein sequence ID" value="KAJ3596102.1"/>
    <property type="molecule type" value="Genomic_DNA"/>
</dbReference>
<evidence type="ECO:0000256" key="1">
    <source>
        <dbReference type="SAM" id="MobiDB-lite"/>
    </source>
</evidence>
<dbReference type="Proteomes" id="UP001148018">
    <property type="component" value="Unassembled WGS sequence"/>
</dbReference>
<reference evidence="2" key="1">
    <citation type="submission" date="2022-07" db="EMBL/GenBank/DDBJ databases">
        <title>Chromosome-level genome of Muraenolepis orangiensis.</title>
        <authorList>
            <person name="Kim J."/>
        </authorList>
    </citation>
    <scope>NUCLEOTIDE SEQUENCE</scope>
    <source>
        <strain evidence="2">KU_S4_2022</strain>
        <tissue evidence="2">Muscle</tissue>
    </source>
</reference>
<sequence length="93" mass="10219">MRDYRMRPARSLILLEALAQDRPLFPRASRSTSGRPTSTKTPTGAKNVSDCKTKRTRSDNDQTGQWAGAAAERSASDPEVCVLLCYGYRIPGS</sequence>
<gene>
    <name evidence="2" type="ORF">NHX12_002511</name>
</gene>
<feature type="region of interest" description="Disordered" evidence="1">
    <location>
        <begin position="24"/>
        <end position="75"/>
    </location>
</feature>
<evidence type="ECO:0000313" key="3">
    <source>
        <dbReference type="Proteomes" id="UP001148018"/>
    </source>
</evidence>
<dbReference type="AlphaFoldDB" id="A0A9Q0E0Z5"/>